<evidence type="ECO:0000313" key="1">
    <source>
        <dbReference type="EMBL" id="NHN33585.1"/>
    </source>
</evidence>
<reference evidence="1" key="1">
    <citation type="submission" date="2020-03" db="EMBL/GenBank/DDBJ databases">
        <title>Draft sequencing of Paenibacilllus sp. S3N08.</title>
        <authorList>
            <person name="Kim D.-U."/>
        </authorList>
    </citation>
    <scope>NUCLEOTIDE SEQUENCE</scope>
    <source>
        <strain evidence="1">S3N08</strain>
    </source>
</reference>
<organism evidence="1 2">
    <name type="scientific">Paenibacillus agricola</name>
    <dbReference type="NCBI Taxonomy" id="2716264"/>
    <lineage>
        <taxon>Bacteria</taxon>
        <taxon>Bacillati</taxon>
        <taxon>Bacillota</taxon>
        <taxon>Bacilli</taxon>
        <taxon>Bacillales</taxon>
        <taxon>Paenibacillaceae</taxon>
        <taxon>Paenibacillus</taxon>
    </lineage>
</organism>
<dbReference type="EMBL" id="JAAOIW010000012">
    <property type="protein sequence ID" value="NHN33585.1"/>
    <property type="molecule type" value="Genomic_DNA"/>
</dbReference>
<dbReference type="RefSeq" id="WP_166153883.1">
    <property type="nucleotide sequence ID" value="NZ_JAAOIW010000012.1"/>
</dbReference>
<dbReference type="InterPro" id="IPR014962">
    <property type="entry name" value="YolD"/>
</dbReference>
<accession>A0ABX0JIH3</accession>
<dbReference type="Proteomes" id="UP001165962">
    <property type="component" value="Unassembled WGS sequence"/>
</dbReference>
<sequence length="90" mass="10342">MSKLAKTVGKNAIPKRPTRDEFELEELGEKLVEAHQEKQEVLLTVWGLTEQVRGRITNMDPRSRTVHISRYGDVTKVPFLDIWKVDNPGN</sequence>
<name>A0ABX0JIH3_9BACL</name>
<protein>
    <submittedName>
        <fullName evidence="1">YolD-like family protein</fullName>
    </submittedName>
</protein>
<proteinExistence type="predicted"/>
<gene>
    <name evidence="1" type="ORF">G9U52_27590</name>
</gene>
<keyword evidence="2" id="KW-1185">Reference proteome</keyword>
<evidence type="ECO:0000313" key="2">
    <source>
        <dbReference type="Proteomes" id="UP001165962"/>
    </source>
</evidence>
<dbReference type="Pfam" id="PF08863">
    <property type="entry name" value="YolD"/>
    <property type="match status" value="1"/>
</dbReference>
<comment type="caution">
    <text evidence="1">The sequence shown here is derived from an EMBL/GenBank/DDBJ whole genome shotgun (WGS) entry which is preliminary data.</text>
</comment>